<protein>
    <submittedName>
        <fullName evidence="1">Uncharacterized protein</fullName>
    </submittedName>
</protein>
<reference evidence="1" key="2">
    <citation type="submission" date="2018-07" db="EMBL/GenBank/DDBJ databases">
        <authorList>
            <person name="Wilson K.M."/>
            <person name="Ely B."/>
        </authorList>
    </citation>
    <scope>NUCLEOTIDE SEQUENCE</scope>
</reference>
<name>A0A385ED55_9CAUD</name>
<keyword evidence="3" id="KW-1185">Reference proteome</keyword>
<evidence type="ECO:0000313" key="1">
    <source>
        <dbReference type="EMBL" id="AXQ69616.1"/>
    </source>
</evidence>
<dbReference type="EMBL" id="MH588547">
    <property type="protein sequence ID" value="AXQ70116.1"/>
    <property type="molecule type" value="Genomic_DNA"/>
</dbReference>
<organism evidence="1 3">
    <name type="scientific">Caulobacter phage CcrSC</name>
    <dbReference type="NCBI Taxonomy" id="2283272"/>
    <lineage>
        <taxon>Viruses</taxon>
        <taxon>Duplodnaviria</taxon>
        <taxon>Heunggongvirae</taxon>
        <taxon>Uroviricota</taxon>
        <taxon>Caudoviricetes</taxon>
        <taxon>Jeanschmidtviridae</taxon>
        <taxon>Bertelyvirus</taxon>
        <taxon>Bertelyvirus SC</taxon>
    </lineage>
</organism>
<evidence type="ECO:0000313" key="3">
    <source>
        <dbReference type="Proteomes" id="UP000259683"/>
    </source>
</evidence>
<evidence type="ECO:0000313" key="2">
    <source>
        <dbReference type="EMBL" id="AXQ70116.1"/>
    </source>
</evidence>
<sequence length="95" mass="10444">MTTQAKKRRKRYPPKSDAAKARAAAKSKAFFARHALKATEATIAAMKAGDQKAVQRHAKDARRLTRWMNHKRDIAAAFAAVFNIRAAAQALRAAA</sequence>
<reference evidence="3" key="1">
    <citation type="submission" date="2018-07" db="EMBL/GenBank/DDBJ databases">
        <title>Giant CbK-like Caulobacter bacteriophages have genetically divergent genomes.</title>
        <authorList>
            <person name="Wilson K.M."/>
            <person name="Ely B."/>
        </authorList>
    </citation>
    <scope>NUCLEOTIDE SEQUENCE [LARGE SCALE GENOMIC DNA]</scope>
</reference>
<dbReference type="Proteomes" id="UP000259683">
    <property type="component" value="Segment"/>
</dbReference>
<dbReference type="EMBL" id="MH588547">
    <property type="protein sequence ID" value="AXQ69616.1"/>
    <property type="molecule type" value="Genomic_DNA"/>
</dbReference>
<proteinExistence type="predicted"/>
<reference evidence="3" key="3">
    <citation type="submission" date="2018-09" db="EMBL/GenBank/DDBJ databases">
        <title>Giant CbK-like Caulobacter bacteriophages have genetically divergent genomes.</title>
        <authorList>
            <person name="Wilson K."/>
            <person name="Ely B."/>
        </authorList>
    </citation>
    <scope>NUCLEOTIDE SEQUENCE [LARGE SCALE GENOMIC DNA]</scope>
</reference>
<reference evidence="1" key="4">
    <citation type="submission" date="2021-07" db="EMBL/GenBank/DDBJ databases">
        <title>Giant CbK-like Caulobacter bacteriophages have genetically divergent genomes.</title>
        <authorList>
            <person name="Wilson K."/>
            <person name="Ely B."/>
        </authorList>
    </citation>
    <scope>NUCLEOTIDE SEQUENCE</scope>
</reference>
<gene>
    <name evidence="1" type="ORF">CcrSC_gp034</name>
    <name evidence="2" type="ORF">CcrSC_gp534</name>
</gene>
<accession>A0A385ED55</accession>